<evidence type="ECO:0000313" key="10">
    <source>
        <dbReference type="Proteomes" id="UP001596222"/>
    </source>
</evidence>
<dbReference type="PANTHER" id="PTHR42718">
    <property type="entry name" value="MAJOR FACILITATOR SUPERFAMILY MULTIDRUG TRANSPORTER MFSC"/>
    <property type="match status" value="1"/>
</dbReference>
<name>A0ABV9ZSS6_9ACTN</name>
<keyword evidence="2" id="KW-0813">Transport</keyword>
<evidence type="ECO:0000256" key="4">
    <source>
        <dbReference type="ARBA" id="ARBA00022692"/>
    </source>
</evidence>
<feature type="transmembrane region" description="Helical" evidence="8">
    <location>
        <begin position="144"/>
        <end position="168"/>
    </location>
</feature>
<dbReference type="Pfam" id="PF07690">
    <property type="entry name" value="MFS_1"/>
    <property type="match status" value="1"/>
</dbReference>
<dbReference type="Gene3D" id="1.20.1250.20">
    <property type="entry name" value="MFS general substrate transporter like domains"/>
    <property type="match status" value="1"/>
</dbReference>
<dbReference type="RefSeq" id="WP_382036429.1">
    <property type="nucleotide sequence ID" value="NZ_JBHSKJ010000001.1"/>
</dbReference>
<dbReference type="Proteomes" id="UP001596222">
    <property type="component" value="Unassembled WGS sequence"/>
</dbReference>
<dbReference type="PANTHER" id="PTHR42718:SF46">
    <property type="entry name" value="BLR6921 PROTEIN"/>
    <property type="match status" value="1"/>
</dbReference>
<keyword evidence="6 8" id="KW-0472">Membrane</keyword>
<proteinExistence type="predicted"/>
<evidence type="ECO:0000256" key="7">
    <source>
        <dbReference type="ARBA" id="ARBA00023251"/>
    </source>
</evidence>
<dbReference type="InterPro" id="IPR036259">
    <property type="entry name" value="MFS_trans_sf"/>
</dbReference>
<dbReference type="InterPro" id="IPR011701">
    <property type="entry name" value="MFS"/>
</dbReference>
<keyword evidence="5 8" id="KW-1133">Transmembrane helix</keyword>
<reference evidence="10" key="1">
    <citation type="journal article" date="2019" name="Int. J. Syst. Evol. Microbiol.">
        <title>The Global Catalogue of Microorganisms (GCM) 10K type strain sequencing project: providing services to taxonomists for standard genome sequencing and annotation.</title>
        <authorList>
            <consortium name="The Broad Institute Genomics Platform"/>
            <consortium name="The Broad Institute Genome Sequencing Center for Infectious Disease"/>
            <person name="Wu L."/>
            <person name="Ma J."/>
        </authorList>
    </citation>
    <scope>NUCLEOTIDE SEQUENCE [LARGE SCALE GENOMIC DNA]</scope>
    <source>
        <strain evidence="10">CGMCC 4.1641</strain>
    </source>
</reference>
<evidence type="ECO:0000256" key="8">
    <source>
        <dbReference type="SAM" id="Phobius"/>
    </source>
</evidence>
<feature type="transmembrane region" description="Helical" evidence="8">
    <location>
        <begin position="84"/>
        <end position="108"/>
    </location>
</feature>
<organism evidence="9 10">
    <name type="scientific">Streptomyces aureoversilis</name>
    <dbReference type="NCBI Taxonomy" id="67277"/>
    <lineage>
        <taxon>Bacteria</taxon>
        <taxon>Bacillati</taxon>
        <taxon>Actinomycetota</taxon>
        <taxon>Actinomycetes</taxon>
        <taxon>Kitasatosporales</taxon>
        <taxon>Streptomycetaceae</taxon>
        <taxon>Streptomyces</taxon>
    </lineage>
</organism>
<keyword evidence="7" id="KW-0046">Antibiotic resistance</keyword>
<keyword evidence="10" id="KW-1185">Reference proteome</keyword>
<keyword evidence="3" id="KW-1003">Cell membrane</keyword>
<accession>A0ABV9ZSS6</accession>
<evidence type="ECO:0000256" key="2">
    <source>
        <dbReference type="ARBA" id="ARBA00022448"/>
    </source>
</evidence>
<dbReference type="EMBL" id="JBHSKJ010000001">
    <property type="protein sequence ID" value="MFC5143510.1"/>
    <property type="molecule type" value="Genomic_DNA"/>
</dbReference>
<gene>
    <name evidence="9" type="ORF">ACFPP6_02205</name>
</gene>
<feature type="transmembrane region" description="Helical" evidence="8">
    <location>
        <begin position="52"/>
        <end position="72"/>
    </location>
</feature>
<dbReference type="SUPFAM" id="SSF103473">
    <property type="entry name" value="MFS general substrate transporter"/>
    <property type="match status" value="1"/>
</dbReference>
<evidence type="ECO:0000256" key="5">
    <source>
        <dbReference type="ARBA" id="ARBA00022989"/>
    </source>
</evidence>
<comment type="subcellular location">
    <subcellularLocation>
        <location evidence="1">Cell membrane</location>
        <topology evidence="1">Multi-pass membrane protein</topology>
    </subcellularLocation>
</comment>
<evidence type="ECO:0000313" key="9">
    <source>
        <dbReference type="EMBL" id="MFC5143510.1"/>
    </source>
</evidence>
<protein>
    <submittedName>
        <fullName evidence="9">MFS transporter</fullName>
    </submittedName>
</protein>
<feature type="transmembrane region" description="Helical" evidence="8">
    <location>
        <begin position="114"/>
        <end position="132"/>
    </location>
</feature>
<keyword evidence="4 8" id="KW-0812">Transmembrane</keyword>
<feature type="transmembrane region" description="Helical" evidence="8">
    <location>
        <begin position="234"/>
        <end position="253"/>
    </location>
</feature>
<evidence type="ECO:0000256" key="3">
    <source>
        <dbReference type="ARBA" id="ARBA00022475"/>
    </source>
</evidence>
<evidence type="ECO:0000256" key="1">
    <source>
        <dbReference type="ARBA" id="ARBA00004651"/>
    </source>
</evidence>
<comment type="caution">
    <text evidence="9">The sequence shown here is derived from an EMBL/GenBank/DDBJ whole genome shotgun (WGS) entry which is preliminary data.</text>
</comment>
<evidence type="ECO:0000256" key="6">
    <source>
        <dbReference type="ARBA" id="ARBA00023136"/>
    </source>
</evidence>
<sequence length="271" mass="28645">MQFASGRSGGPARTPPAPRRAAILLAGFLLIERVASQPLVPLRLFRDRNRSGTYAIMMAIGAVMFAMFFFTTQYEQNVLGYSPLRSGVVFLPLTVTLVVVATVVSRVLGDRTGTRLAVTTGPLVITAGLFWATTVTTHSSYLDLLGPFVMTSAGVGMSFVPLTLITVATVRPEDRGIASALLNASQQIGGSFGLTALVTVAGNAAREWERRPGTARVPAEELARAAFTQGYREAFLTAGFITLAAFLTATAAIRTRPEPVGKAIAAVPDLG</sequence>